<accession>A0A1W2FZF2</accession>
<dbReference type="OrthoDB" id="545125at2"/>
<dbReference type="GO" id="GO:0016491">
    <property type="term" value="F:oxidoreductase activity"/>
    <property type="evidence" value="ECO:0007669"/>
    <property type="project" value="UniProtKB-KW"/>
</dbReference>
<sequence length="54" mass="6163">MKSLRHTFDGTLITSDDQRYDTARKVWNSDVVRHPAVIARPGAAFALRLNQRIP</sequence>
<protein>
    <submittedName>
        <fullName evidence="2">Uncharacterized protein</fullName>
    </submittedName>
</protein>
<gene>
    <name evidence="2" type="ORF">SAMN05661093_10923</name>
</gene>
<reference evidence="2 3" key="1">
    <citation type="submission" date="2017-04" db="EMBL/GenBank/DDBJ databases">
        <authorList>
            <person name="Afonso C.L."/>
            <person name="Miller P.J."/>
            <person name="Scott M.A."/>
            <person name="Spackman E."/>
            <person name="Goraichik I."/>
            <person name="Dimitrov K.M."/>
            <person name="Suarez D.L."/>
            <person name="Swayne D.E."/>
        </authorList>
    </citation>
    <scope>NUCLEOTIDE SEQUENCE [LARGE SCALE GENOMIC DNA]</scope>
    <source>
        <strain evidence="2 3">DSM 43828</strain>
    </source>
</reference>
<dbReference type="InterPro" id="IPR016167">
    <property type="entry name" value="FAD-bd_PCMH_sub1"/>
</dbReference>
<proteinExistence type="predicted"/>
<evidence type="ECO:0000256" key="1">
    <source>
        <dbReference type="ARBA" id="ARBA00023002"/>
    </source>
</evidence>
<organism evidence="2 3">
    <name type="scientific">Kibdelosporangium aridum</name>
    <dbReference type="NCBI Taxonomy" id="2030"/>
    <lineage>
        <taxon>Bacteria</taxon>
        <taxon>Bacillati</taxon>
        <taxon>Actinomycetota</taxon>
        <taxon>Actinomycetes</taxon>
        <taxon>Pseudonocardiales</taxon>
        <taxon>Pseudonocardiaceae</taxon>
        <taxon>Kibdelosporangium</taxon>
    </lineage>
</organism>
<name>A0A1W2FZF2_KIBAR</name>
<evidence type="ECO:0000313" key="3">
    <source>
        <dbReference type="Proteomes" id="UP000192674"/>
    </source>
</evidence>
<dbReference type="EMBL" id="FWXV01000022">
    <property type="protein sequence ID" value="SMD27320.1"/>
    <property type="molecule type" value="Genomic_DNA"/>
</dbReference>
<dbReference type="AlphaFoldDB" id="A0A1W2FZF2"/>
<dbReference type="Gene3D" id="3.30.43.10">
    <property type="entry name" value="Uridine Diphospho-n-acetylenolpyruvylglucosamine Reductase, domain 2"/>
    <property type="match status" value="1"/>
</dbReference>
<dbReference type="Proteomes" id="UP000192674">
    <property type="component" value="Unassembled WGS sequence"/>
</dbReference>
<keyword evidence="1" id="KW-0560">Oxidoreductase</keyword>
<evidence type="ECO:0000313" key="2">
    <source>
        <dbReference type="EMBL" id="SMD27320.1"/>
    </source>
</evidence>
<dbReference type="RefSeq" id="WP_160097395.1">
    <property type="nucleotide sequence ID" value="NZ_FWXV01000022.1"/>
</dbReference>
<keyword evidence="3" id="KW-1185">Reference proteome</keyword>